<name>A0A8S0WK70_CYCAE</name>
<proteinExistence type="predicted"/>
<dbReference type="Proteomes" id="UP000467700">
    <property type="component" value="Unassembled WGS sequence"/>
</dbReference>
<protein>
    <submittedName>
        <fullName evidence="1">Uncharacterized protein</fullName>
    </submittedName>
</protein>
<dbReference type="EMBL" id="CACVBS010000024">
    <property type="protein sequence ID" value="CAA7259352.1"/>
    <property type="molecule type" value="Genomic_DNA"/>
</dbReference>
<dbReference type="OrthoDB" id="2913347at2759"/>
<evidence type="ECO:0000313" key="1">
    <source>
        <dbReference type="EMBL" id="CAA7259352.1"/>
    </source>
</evidence>
<sequence length="160" mass="18240">MAALPHYVHPHILNQVQGSFGISYNIFTAPTERDLPQGWYSYQRQTYRRLIRHLDMHGFHHHQYSDRRWDNTNALAVYLVMVQLHLCLPPSKFATTVKSIKMHHFTDLNVFDQTHELILGGFYSPQLVGYVPQGLVPAGVVLNPPAVPANPGGFQRPVDT</sequence>
<dbReference type="AlphaFoldDB" id="A0A8S0WK70"/>
<reference evidence="1 2" key="1">
    <citation type="submission" date="2020-01" db="EMBL/GenBank/DDBJ databases">
        <authorList>
            <person name="Gupta K D."/>
        </authorList>
    </citation>
    <scope>NUCLEOTIDE SEQUENCE [LARGE SCALE GENOMIC DNA]</scope>
</reference>
<keyword evidence="2" id="KW-1185">Reference proteome</keyword>
<gene>
    <name evidence="1" type="ORF">AAE3_LOCUS1655</name>
</gene>
<evidence type="ECO:0000313" key="2">
    <source>
        <dbReference type="Proteomes" id="UP000467700"/>
    </source>
</evidence>
<comment type="caution">
    <text evidence="1">The sequence shown here is derived from an EMBL/GenBank/DDBJ whole genome shotgun (WGS) entry which is preliminary data.</text>
</comment>
<accession>A0A8S0WK70</accession>
<organism evidence="1 2">
    <name type="scientific">Cyclocybe aegerita</name>
    <name type="common">Black poplar mushroom</name>
    <name type="synonym">Agrocybe aegerita</name>
    <dbReference type="NCBI Taxonomy" id="1973307"/>
    <lineage>
        <taxon>Eukaryota</taxon>
        <taxon>Fungi</taxon>
        <taxon>Dikarya</taxon>
        <taxon>Basidiomycota</taxon>
        <taxon>Agaricomycotina</taxon>
        <taxon>Agaricomycetes</taxon>
        <taxon>Agaricomycetidae</taxon>
        <taxon>Agaricales</taxon>
        <taxon>Agaricineae</taxon>
        <taxon>Bolbitiaceae</taxon>
        <taxon>Cyclocybe</taxon>
    </lineage>
</organism>